<feature type="signal peptide" evidence="1">
    <location>
        <begin position="1"/>
        <end position="21"/>
    </location>
</feature>
<keyword evidence="3" id="KW-1185">Reference proteome</keyword>
<organism evidence="2 3">
    <name type="scientific">Pseudoxanthomonas wuyuanensis</name>
    <dbReference type="NCBI Taxonomy" id="1073196"/>
    <lineage>
        <taxon>Bacteria</taxon>
        <taxon>Pseudomonadati</taxon>
        <taxon>Pseudomonadota</taxon>
        <taxon>Gammaproteobacteria</taxon>
        <taxon>Lysobacterales</taxon>
        <taxon>Lysobacteraceae</taxon>
        <taxon>Pseudoxanthomonas</taxon>
    </lineage>
</organism>
<accession>A0A286D5W4</accession>
<feature type="chain" id="PRO_5013216439" description="DUF4019 domain-containing protein" evidence="1">
    <location>
        <begin position="22"/>
        <end position="151"/>
    </location>
</feature>
<dbReference type="RefSeq" id="WP_097121390.1">
    <property type="nucleotide sequence ID" value="NZ_OCND01000003.1"/>
</dbReference>
<sequence>MKKLVSAIGILLLLTTGVVAAQQPPSAARPAAGAIDPNAIRDAGLRVATAVDAGQVAALWDESSAVTKKTVTRDAFVAGINRSRQPLGKTANRNWLSVRRQSGDGAALPQGLYASAEFLAEFAGKPPVRELVSFRLDEDGTWRFAGYAVQP</sequence>
<dbReference type="Pfam" id="PF13211">
    <property type="entry name" value="DUF4019"/>
    <property type="match status" value="1"/>
</dbReference>
<dbReference type="InterPro" id="IPR025091">
    <property type="entry name" value="DUF4019"/>
</dbReference>
<dbReference type="Proteomes" id="UP000219374">
    <property type="component" value="Unassembled WGS sequence"/>
</dbReference>
<dbReference type="AlphaFoldDB" id="A0A286D5W4"/>
<evidence type="ECO:0000313" key="3">
    <source>
        <dbReference type="Proteomes" id="UP000219374"/>
    </source>
</evidence>
<protein>
    <recommendedName>
        <fullName evidence="4">DUF4019 domain-containing protein</fullName>
    </recommendedName>
</protein>
<name>A0A286D5W4_9GAMM</name>
<gene>
    <name evidence="2" type="ORF">SAMN06296416_10358</name>
</gene>
<dbReference type="EMBL" id="OCND01000003">
    <property type="protein sequence ID" value="SOD54042.1"/>
    <property type="molecule type" value="Genomic_DNA"/>
</dbReference>
<keyword evidence="1" id="KW-0732">Signal</keyword>
<dbReference type="OrthoDB" id="8929305at2"/>
<evidence type="ECO:0008006" key="4">
    <source>
        <dbReference type="Google" id="ProtNLM"/>
    </source>
</evidence>
<proteinExistence type="predicted"/>
<evidence type="ECO:0000256" key="1">
    <source>
        <dbReference type="SAM" id="SignalP"/>
    </source>
</evidence>
<reference evidence="2 3" key="1">
    <citation type="submission" date="2017-09" db="EMBL/GenBank/DDBJ databases">
        <authorList>
            <person name="Ehlers B."/>
            <person name="Leendertz F.H."/>
        </authorList>
    </citation>
    <scope>NUCLEOTIDE SEQUENCE [LARGE SCALE GENOMIC DNA]</scope>
    <source>
        <strain evidence="2 3">CGMCC 1.10978</strain>
    </source>
</reference>
<evidence type="ECO:0000313" key="2">
    <source>
        <dbReference type="EMBL" id="SOD54042.1"/>
    </source>
</evidence>